<dbReference type="AlphaFoldDB" id="A0A328TKV5"/>
<dbReference type="EMBL" id="LJAM02000666">
    <property type="protein sequence ID" value="RAP69625.1"/>
    <property type="molecule type" value="Genomic_DNA"/>
</dbReference>
<accession>A0A328TKV5</accession>
<reference evidence="1" key="1">
    <citation type="submission" date="2018-04" db="EMBL/GenBank/DDBJ databases">
        <title>Genomes of the Obligate Erwinia dacicola and Facultative Enterobacter sp. OLF Endosymbionts of the Olive Fruit fly, Bactrocera oleae.</title>
        <authorList>
            <person name="Estes A.M."/>
            <person name="Hearn D.J."/>
            <person name="Agarwal S."/>
            <person name="Pierson E.A."/>
            <person name="Dunning-Hotopp J.C."/>
        </authorList>
    </citation>
    <scope>NUCLEOTIDE SEQUENCE [LARGE SCALE GENOMIC DNA]</scope>
    <source>
        <strain evidence="1">Oroville</strain>
    </source>
</reference>
<evidence type="ECO:0000313" key="1">
    <source>
        <dbReference type="EMBL" id="RAP69625.1"/>
    </source>
</evidence>
<proteinExistence type="predicted"/>
<evidence type="ECO:0000313" key="2">
    <source>
        <dbReference type="Proteomes" id="UP000244334"/>
    </source>
</evidence>
<dbReference type="Proteomes" id="UP000244334">
    <property type="component" value="Unassembled WGS sequence"/>
</dbReference>
<keyword evidence="2" id="KW-1185">Reference proteome</keyword>
<gene>
    <name evidence="1" type="ORF">ACZ87_03583</name>
</gene>
<name>A0A328TKV5_9GAMM</name>
<protein>
    <submittedName>
        <fullName evidence="1">Uncharacterized protein</fullName>
    </submittedName>
</protein>
<sequence>MWEGKNHPKTGKGHRLFAIDGSKLNIPRGLLEDGYKILKTQHDIIPMQ</sequence>
<organism evidence="1 2">
    <name type="scientific">Candidatus Erwinia dacicola</name>
    <dbReference type="NCBI Taxonomy" id="252393"/>
    <lineage>
        <taxon>Bacteria</taxon>
        <taxon>Pseudomonadati</taxon>
        <taxon>Pseudomonadota</taxon>
        <taxon>Gammaproteobacteria</taxon>
        <taxon>Enterobacterales</taxon>
        <taxon>Erwiniaceae</taxon>
        <taxon>Erwinia</taxon>
    </lineage>
</organism>
<comment type="caution">
    <text evidence="1">The sequence shown here is derived from an EMBL/GenBank/DDBJ whole genome shotgun (WGS) entry which is preliminary data.</text>
</comment>